<dbReference type="PANTHER" id="PTHR15422:SF24">
    <property type="entry name" value="DOMON RELATED DOMAIN-CONTAINING PROTEIN"/>
    <property type="match status" value="1"/>
</dbReference>
<dbReference type="InterPro" id="IPR045150">
    <property type="entry name" value="CYB561D1/2"/>
</dbReference>
<feature type="transmembrane region" description="Helical" evidence="12">
    <location>
        <begin position="49"/>
        <end position="72"/>
    </location>
</feature>
<evidence type="ECO:0000256" key="7">
    <source>
        <dbReference type="ARBA" id="ARBA00022982"/>
    </source>
</evidence>
<accession>A0A383VMZ5</accession>
<evidence type="ECO:0000256" key="3">
    <source>
        <dbReference type="ARBA" id="ARBA00022448"/>
    </source>
</evidence>
<dbReference type="GO" id="GO:0020037">
    <property type="term" value="F:heme binding"/>
    <property type="evidence" value="ECO:0007669"/>
    <property type="project" value="TreeGrafter"/>
</dbReference>
<dbReference type="GO" id="GO:0016020">
    <property type="term" value="C:membrane"/>
    <property type="evidence" value="ECO:0007669"/>
    <property type="project" value="UniProtKB-SubCell"/>
</dbReference>
<dbReference type="Proteomes" id="UP000256970">
    <property type="component" value="Unassembled WGS sequence"/>
</dbReference>
<feature type="domain" description="Cytochrome b561" evidence="14">
    <location>
        <begin position="6"/>
        <end position="224"/>
    </location>
</feature>
<feature type="chain" id="PRO_5016731441" description="Cytochrome b561 domain-containing protein" evidence="13">
    <location>
        <begin position="24"/>
        <end position="265"/>
    </location>
</feature>
<keyword evidence="16" id="KW-1185">Reference proteome</keyword>
<evidence type="ECO:0000256" key="10">
    <source>
        <dbReference type="ARBA" id="ARBA00023136"/>
    </source>
</evidence>
<evidence type="ECO:0000259" key="14">
    <source>
        <dbReference type="PROSITE" id="PS50939"/>
    </source>
</evidence>
<feature type="transmembrane region" description="Helical" evidence="12">
    <location>
        <begin position="174"/>
        <end position="191"/>
    </location>
</feature>
<evidence type="ECO:0000256" key="13">
    <source>
        <dbReference type="SAM" id="SignalP"/>
    </source>
</evidence>
<evidence type="ECO:0000256" key="8">
    <source>
        <dbReference type="ARBA" id="ARBA00022989"/>
    </source>
</evidence>
<feature type="transmembrane region" description="Helical" evidence="12">
    <location>
        <begin position="134"/>
        <end position="153"/>
    </location>
</feature>
<dbReference type="PANTHER" id="PTHR15422">
    <property type="entry name" value="OS05G0565100 PROTEIN"/>
    <property type="match status" value="1"/>
</dbReference>
<keyword evidence="13" id="KW-0732">Signal</keyword>
<evidence type="ECO:0000256" key="1">
    <source>
        <dbReference type="ARBA" id="ARBA00001970"/>
    </source>
</evidence>
<feature type="region of interest" description="Disordered" evidence="11">
    <location>
        <begin position="234"/>
        <end position="265"/>
    </location>
</feature>
<dbReference type="GO" id="GO:0140575">
    <property type="term" value="F:transmembrane monodehydroascorbate reductase activity"/>
    <property type="evidence" value="ECO:0007669"/>
    <property type="project" value="InterPro"/>
</dbReference>
<comment type="cofactor">
    <cofactor evidence="1">
        <name>heme b</name>
        <dbReference type="ChEBI" id="CHEBI:60344"/>
    </cofactor>
</comment>
<organism evidence="15 16">
    <name type="scientific">Tetradesmus obliquus</name>
    <name type="common">Green alga</name>
    <name type="synonym">Acutodesmus obliquus</name>
    <dbReference type="NCBI Taxonomy" id="3088"/>
    <lineage>
        <taxon>Eukaryota</taxon>
        <taxon>Viridiplantae</taxon>
        <taxon>Chlorophyta</taxon>
        <taxon>core chlorophytes</taxon>
        <taxon>Chlorophyceae</taxon>
        <taxon>CS clade</taxon>
        <taxon>Sphaeropleales</taxon>
        <taxon>Scenedesmaceae</taxon>
        <taxon>Tetradesmus</taxon>
    </lineage>
</organism>
<keyword evidence="8 12" id="KW-1133">Transmembrane helix</keyword>
<dbReference type="AlphaFoldDB" id="A0A383VMZ5"/>
<dbReference type="EMBL" id="FNXT01000763">
    <property type="protein sequence ID" value="SZX66897.1"/>
    <property type="molecule type" value="Genomic_DNA"/>
</dbReference>
<feature type="signal peptide" evidence="13">
    <location>
        <begin position="1"/>
        <end position="23"/>
    </location>
</feature>
<evidence type="ECO:0000256" key="4">
    <source>
        <dbReference type="ARBA" id="ARBA00022617"/>
    </source>
</evidence>
<evidence type="ECO:0000313" key="15">
    <source>
        <dbReference type="EMBL" id="SZX66897.1"/>
    </source>
</evidence>
<keyword evidence="5 12" id="KW-0812">Transmembrane</keyword>
<dbReference type="Gene3D" id="1.20.120.1770">
    <property type="match status" value="1"/>
</dbReference>
<name>A0A383VMZ5_TETOB</name>
<dbReference type="CDD" id="cd08760">
    <property type="entry name" value="Cyt_b561_FRRS1_like"/>
    <property type="match status" value="1"/>
</dbReference>
<evidence type="ECO:0000256" key="6">
    <source>
        <dbReference type="ARBA" id="ARBA00022723"/>
    </source>
</evidence>
<evidence type="ECO:0000256" key="9">
    <source>
        <dbReference type="ARBA" id="ARBA00023004"/>
    </source>
</evidence>
<dbReference type="InterPro" id="IPR006593">
    <property type="entry name" value="Cyt_b561/ferric_Rdtase_TM"/>
</dbReference>
<evidence type="ECO:0000256" key="12">
    <source>
        <dbReference type="SAM" id="Phobius"/>
    </source>
</evidence>
<dbReference type="Pfam" id="PF03188">
    <property type="entry name" value="Cytochrom_B561"/>
    <property type="match status" value="1"/>
</dbReference>
<comment type="subcellular location">
    <subcellularLocation>
        <location evidence="2">Membrane</location>
        <topology evidence="2">Multi-pass membrane protein</topology>
    </subcellularLocation>
</comment>
<keyword evidence="4" id="KW-0349">Heme</keyword>
<dbReference type="SMART" id="SM00665">
    <property type="entry name" value="B561"/>
    <property type="match status" value="1"/>
</dbReference>
<gene>
    <name evidence="15" type="ORF">BQ4739_LOCUS7327</name>
</gene>
<keyword evidence="9" id="KW-0408">Iron</keyword>
<dbReference type="GO" id="GO:0046872">
    <property type="term" value="F:metal ion binding"/>
    <property type="evidence" value="ECO:0007669"/>
    <property type="project" value="UniProtKB-KW"/>
</dbReference>
<feature type="transmembrane region" description="Helical" evidence="12">
    <location>
        <begin position="203"/>
        <end position="221"/>
    </location>
</feature>
<sequence>MQSADFLKFLAFAQLLWAAAVLAQDPAGQGAAETPGEAAEEEPGADNTYWIYTHAVLMSLGWVALLPLGALLAQSRWLASLKKRVARKEVWFWAHVAVQVAGTALIIAAFGIAYSDSTHMEPEKEETLGYSHKVIGSIAFGFLLLQVVGGIVRPNPAARIRGAWNIVHHNAGRLAVLLAWVNIWLGVAFWHQDGEMTNGLLAWVVPLAVFQGLLLIAYLVGMLRKPRGAPAAAEEEKQNAYAATATEDGLASSNGATPAVQPARA</sequence>
<dbReference type="PROSITE" id="PS50939">
    <property type="entry name" value="CYTOCHROME_B561"/>
    <property type="match status" value="1"/>
</dbReference>
<keyword evidence="7" id="KW-0249">Electron transport</keyword>
<evidence type="ECO:0000256" key="5">
    <source>
        <dbReference type="ARBA" id="ARBA00022692"/>
    </source>
</evidence>
<reference evidence="15 16" key="1">
    <citation type="submission" date="2016-10" db="EMBL/GenBank/DDBJ databases">
        <authorList>
            <person name="Cai Z."/>
        </authorList>
    </citation>
    <scope>NUCLEOTIDE SEQUENCE [LARGE SCALE GENOMIC DNA]</scope>
</reference>
<dbReference type="STRING" id="3088.A0A383VMZ5"/>
<keyword evidence="6" id="KW-0479">Metal-binding</keyword>
<feature type="transmembrane region" description="Helical" evidence="12">
    <location>
        <begin position="92"/>
        <end position="114"/>
    </location>
</feature>
<keyword evidence="10 12" id="KW-0472">Membrane</keyword>
<protein>
    <recommendedName>
        <fullName evidence="14">Cytochrome b561 domain-containing protein</fullName>
    </recommendedName>
</protein>
<evidence type="ECO:0000256" key="11">
    <source>
        <dbReference type="SAM" id="MobiDB-lite"/>
    </source>
</evidence>
<evidence type="ECO:0000256" key="2">
    <source>
        <dbReference type="ARBA" id="ARBA00004141"/>
    </source>
</evidence>
<proteinExistence type="predicted"/>
<evidence type="ECO:0000313" key="16">
    <source>
        <dbReference type="Proteomes" id="UP000256970"/>
    </source>
</evidence>
<keyword evidence="3" id="KW-0813">Transport</keyword>